<dbReference type="OrthoDB" id="9805918at2"/>
<dbReference type="InterPro" id="IPR003593">
    <property type="entry name" value="AAA+_ATPase"/>
</dbReference>
<evidence type="ECO:0000259" key="11">
    <source>
        <dbReference type="PROSITE" id="PS50823"/>
    </source>
</evidence>
<dbReference type="SUPFAM" id="SSF54814">
    <property type="entry name" value="Prokaryotic type KH domain (KH-domain type II)"/>
    <property type="match status" value="1"/>
</dbReference>
<dbReference type="GO" id="GO:0005525">
    <property type="term" value="F:GTP binding"/>
    <property type="evidence" value="ECO:0007669"/>
    <property type="project" value="UniProtKB-UniRule"/>
</dbReference>
<evidence type="ECO:0000256" key="6">
    <source>
        <dbReference type="ARBA" id="ARBA00023134"/>
    </source>
</evidence>
<dbReference type="AlphaFoldDB" id="A0A101XTS6"/>
<comment type="similarity">
    <text evidence="1 8 9 10">Belongs to the TRAFAC class TrmE-Era-EngA-EngB-Septin-like GTPase superfamily. Era GTPase family.</text>
</comment>
<name>A0A101XTS6_9BACL</name>
<comment type="caution">
    <text evidence="13">The sequence shown here is derived from an EMBL/GenBank/DDBJ whole genome shotgun (WGS) entry which is preliminary data.</text>
</comment>
<feature type="region of interest" description="G2" evidence="9">
    <location>
        <begin position="43"/>
        <end position="47"/>
    </location>
</feature>
<feature type="domain" description="KH type-2" evidence="11">
    <location>
        <begin position="207"/>
        <end position="285"/>
    </location>
</feature>
<dbReference type="InterPro" id="IPR009019">
    <property type="entry name" value="KH_sf_prok-type"/>
</dbReference>
<dbReference type="Gene3D" id="3.40.50.300">
    <property type="entry name" value="P-loop containing nucleotide triphosphate hydrolases"/>
    <property type="match status" value="1"/>
</dbReference>
<dbReference type="FunFam" id="3.30.300.20:FF:000003">
    <property type="entry name" value="GTPase Era"/>
    <property type="match status" value="1"/>
</dbReference>
<dbReference type="SUPFAM" id="SSF52540">
    <property type="entry name" value="P-loop containing nucleoside triphosphate hydrolases"/>
    <property type="match status" value="1"/>
</dbReference>
<dbReference type="GO" id="GO:0000028">
    <property type="term" value="P:ribosomal small subunit assembly"/>
    <property type="evidence" value="ECO:0007669"/>
    <property type="project" value="TreeGrafter"/>
</dbReference>
<dbReference type="Pfam" id="PF07650">
    <property type="entry name" value="KH_2"/>
    <property type="match status" value="1"/>
</dbReference>
<dbReference type="InterPro" id="IPR005225">
    <property type="entry name" value="Small_GTP-bd"/>
</dbReference>
<dbReference type="PROSITE" id="PS50823">
    <property type="entry name" value="KH_TYPE_2"/>
    <property type="match status" value="1"/>
</dbReference>
<protein>
    <recommendedName>
        <fullName evidence="2 8">GTPase Era</fullName>
    </recommendedName>
</protein>
<keyword evidence="5 8" id="KW-0694">RNA-binding</keyword>
<gene>
    <name evidence="8 13" type="primary">era</name>
    <name evidence="13" type="ORF">ATW55_05945</name>
</gene>
<accession>A0A101XTS6</accession>
<dbReference type="SMART" id="SM00382">
    <property type="entry name" value="AAA"/>
    <property type="match status" value="1"/>
</dbReference>
<dbReference type="InterPro" id="IPR004044">
    <property type="entry name" value="KH_dom_type_2"/>
</dbReference>
<feature type="domain" description="Era-type G" evidence="12">
    <location>
        <begin position="9"/>
        <end position="176"/>
    </location>
</feature>
<dbReference type="PRINTS" id="PR00326">
    <property type="entry name" value="GTP1OBG"/>
</dbReference>
<feature type="region of interest" description="G5" evidence="9">
    <location>
        <begin position="155"/>
        <end position="157"/>
    </location>
</feature>
<dbReference type="InterPro" id="IPR027417">
    <property type="entry name" value="P-loop_NTPase"/>
</dbReference>
<evidence type="ECO:0000256" key="1">
    <source>
        <dbReference type="ARBA" id="ARBA00007921"/>
    </source>
</evidence>
<dbReference type="CDD" id="cd04163">
    <property type="entry name" value="Era"/>
    <property type="match status" value="1"/>
</dbReference>
<evidence type="ECO:0000313" key="14">
    <source>
        <dbReference type="Proteomes" id="UP000053557"/>
    </source>
</evidence>
<feature type="binding site" evidence="8">
    <location>
        <begin position="126"/>
        <end position="129"/>
    </location>
    <ligand>
        <name>GTP</name>
        <dbReference type="ChEBI" id="CHEBI:37565"/>
    </ligand>
</feature>
<dbReference type="PROSITE" id="PS51713">
    <property type="entry name" value="G_ERA"/>
    <property type="match status" value="1"/>
</dbReference>
<keyword evidence="7 8" id="KW-0472">Membrane</keyword>
<dbReference type="InterPro" id="IPR015946">
    <property type="entry name" value="KH_dom-like_a/b"/>
</dbReference>
<dbReference type="PANTHER" id="PTHR42698">
    <property type="entry name" value="GTPASE ERA"/>
    <property type="match status" value="1"/>
</dbReference>
<dbReference type="Gene3D" id="3.30.300.20">
    <property type="match status" value="1"/>
</dbReference>
<organism evidence="13 14">
    <name type="scientific">Ferroacidibacillus organovorans</name>
    <dbReference type="NCBI Taxonomy" id="1765683"/>
    <lineage>
        <taxon>Bacteria</taxon>
        <taxon>Bacillati</taxon>
        <taxon>Bacillota</taxon>
        <taxon>Bacilli</taxon>
        <taxon>Bacillales</taxon>
        <taxon>Alicyclobacillaceae</taxon>
        <taxon>Ferroacidibacillus</taxon>
    </lineage>
</organism>
<comment type="subunit">
    <text evidence="8">Monomer.</text>
</comment>
<comment type="subcellular location">
    <subcellularLocation>
        <location evidence="8">Cytoplasm</location>
    </subcellularLocation>
    <subcellularLocation>
        <location evidence="8">Cell membrane</location>
        <topology evidence="8">Peripheral membrane protein</topology>
    </subcellularLocation>
</comment>
<reference evidence="13 14" key="1">
    <citation type="submission" date="2015-12" db="EMBL/GenBank/DDBJ databases">
        <title>Draft genome sequence of Acidibacillus ferrooxidans ITV001, isolated from a chalcopyrite acid mine drainage site in Brazil.</title>
        <authorList>
            <person name="Dall'Agnol H."/>
            <person name="Nancucheo I."/>
            <person name="Johnson B."/>
            <person name="Oliveira R."/>
            <person name="Leite L."/>
            <person name="Pylro V."/>
            <person name="Nunes G.L."/>
            <person name="Tzotzos G."/>
            <person name="Fernandes G.R."/>
            <person name="Dutra J."/>
            <person name="Orellana S.C."/>
            <person name="Oliveira G."/>
        </authorList>
    </citation>
    <scope>NUCLEOTIDE SEQUENCE [LARGE SCALE GENOMIC DNA]</scope>
    <source>
        <strain evidence="14">ITV01</strain>
    </source>
</reference>
<evidence type="ECO:0000256" key="9">
    <source>
        <dbReference type="PROSITE-ProRule" id="PRU01050"/>
    </source>
</evidence>
<proteinExistence type="inferred from homology"/>
<dbReference type="InterPro" id="IPR005662">
    <property type="entry name" value="GTPase_Era-like"/>
</dbReference>
<evidence type="ECO:0000256" key="10">
    <source>
        <dbReference type="RuleBase" id="RU003761"/>
    </source>
</evidence>
<keyword evidence="14" id="KW-1185">Reference proteome</keyword>
<dbReference type="Pfam" id="PF01926">
    <property type="entry name" value="MMR_HSR1"/>
    <property type="match status" value="1"/>
</dbReference>
<keyword evidence="8" id="KW-0963">Cytoplasm</keyword>
<keyword evidence="3 8" id="KW-0690">Ribosome biogenesis</keyword>
<feature type="region of interest" description="G4" evidence="9">
    <location>
        <begin position="126"/>
        <end position="129"/>
    </location>
</feature>
<keyword evidence="8" id="KW-0699">rRNA-binding</keyword>
<dbReference type="GO" id="GO:0070181">
    <property type="term" value="F:small ribosomal subunit rRNA binding"/>
    <property type="evidence" value="ECO:0007669"/>
    <property type="project" value="UniProtKB-UniRule"/>
</dbReference>
<feature type="binding site" evidence="8">
    <location>
        <begin position="17"/>
        <end position="24"/>
    </location>
    <ligand>
        <name>GTP</name>
        <dbReference type="ChEBI" id="CHEBI:37565"/>
    </ligand>
</feature>
<dbReference type="PANTHER" id="PTHR42698:SF1">
    <property type="entry name" value="GTPASE ERA, MITOCHONDRIAL"/>
    <property type="match status" value="1"/>
</dbReference>
<sequence>MSKADATRKSGFVALVGPPNAGKSTLINRLVGQKIAIISNKPQTTRTSIRGIVTRSEGQIVFLDTPGIHRPKHRLGEYMVDVAENSIREVDVALCVIDASHPISAAEQLVFEKIAKTKTPAMLALNKVDTVAKDRLLERIAQIAGEDLFLEIVPISARTGEQLPRLLSLLYERLPDGPFYYPEDVVTDHPDRMLVAELIREKVLQVTREEIPHSVAVEIDTFEYKEDVDQIHVYATIYTERNSQKGILIGKNGDLLKRVGTLARQDIEALFGSKTYLELWVKVKKDWRNQANMLRTFGFHQE</sequence>
<dbReference type="FunFam" id="3.40.50.300:FF:000094">
    <property type="entry name" value="GTPase Era"/>
    <property type="match status" value="1"/>
</dbReference>
<keyword evidence="8" id="KW-1003">Cell membrane</keyword>
<feature type="binding site" evidence="8">
    <location>
        <begin position="64"/>
        <end position="68"/>
    </location>
    <ligand>
        <name>GTP</name>
        <dbReference type="ChEBI" id="CHEBI:37565"/>
    </ligand>
</feature>
<dbReference type="GO" id="GO:0005829">
    <property type="term" value="C:cytosol"/>
    <property type="evidence" value="ECO:0007669"/>
    <property type="project" value="TreeGrafter"/>
</dbReference>
<dbReference type="NCBIfam" id="TIGR00231">
    <property type="entry name" value="small_GTP"/>
    <property type="match status" value="1"/>
</dbReference>
<dbReference type="GO" id="GO:0043024">
    <property type="term" value="F:ribosomal small subunit binding"/>
    <property type="evidence" value="ECO:0007669"/>
    <property type="project" value="TreeGrafter"/>
</dbReference>
<dbReference type="InterPro" id="IPR006073">
    <property type="entry name" value="GTP-bd"/>
</dbReference>
<evidence type="ECO:0000259" key="12">
    <source>
        <dbReference type="PROSITE" id="PS51713"/>
    </source>
</evidence>
<evidence type="ECO:0000256" key="2">
    <source>
        <dbReference type="ARBA" id="ARBA00020484"/>
    </source>
</evidence>
<dbReference type="InterPro" id="IPR030388">
    <property type="entry name" value="G_ERA_dom"/>
</dbReference>
<evidence type="ECO:0000256" key="3">
    <source>
        <dbReference type="ARBA" id="ARBA00022517"/>
    </source>
</evidence>
<dbReference type="GO" id="GO:0005886">
    <property type="term" value="C:plasma membrane"/>
    <property type="evidence" value="ECO:0007669"/>
    <property type="project" value="UniProtKB-SubCell"/>
</dbReference>
<keyword evidence="6 8" id="KW-0342">GTP-binding</keyword>
<dbReference type="GO" id="GO:0003924">
    <property type="term" value="F:GTPase activity"/>
    <property type="evidence" value="ECO:0007669"/>
    <property type="project" value="UniProtKB-UniRule"/>
</dbReference>
<dbReference type="NCBIfam" id="NF000908">
    <property type="entry name" value="PRK00089.1"/>
    <property type="match status" value="1"/>
</dbReference>
<evidence type="ECO:0000313" key="13">
    <source>
        <dbReference type="EMBL" id="KUO97404.1"/>
    </source>
</evidence>
<dbReference type="CDD" id="cd22534">
    <property type="entry name" value="KH-II_Era"/>
    <property type="match status" value="1"/>
</dbReference>
<evidence type="ECO:0000256" key="8">
    <source>
        <dbReference type="HAMAP-Rule" id="MF_00367"/>
    </source>
</evidence>
<keyword evidence="4 8" id="KW-0547">Nucleotide-binding</keyword>
<dbReference type="Proteomes" id="UP000053557">
    <property type="component" value="Unassembled WGS sequence"/>
</dbReference>
<comment type="function">
    <text evidence="8">An essential GTPase that binds both GDP and GTP, with rapid nucleotide exchange. Plays a role in 16S rRNA processing and 30S ribosomal subunit biogenesis and possibly also in cell cycle regulation and energy metabolism.</text>
</comment>
<evidence type="ECO:0000256" key="4">
    <source>
        <dbReference type="ARBA" id="ARBA00022741"/>
    </source>
</evidence>
<dbReference type="EMBL" id="LPVJ01000001">
    <property type="protein sequence ID" value="KUO97404.1"/>
    <property type="molecule type" value="Genomic_DNA"/>
</dbReference>
<evidence type="ECO:0000256" key="7">
    <source>
        <dbReference type="ARBA" id="ARBA00023136"/>
    </source>
</evidence>
<dbReference type="RefSeq" id="WP_067710930.1">
    <property type="nucleotide sequence ID" value="NZ_LPVJ01000001.1"/>
</dbReference>
<feature type="region of interest" description="G1" evidence="9">
    <location>
        <begin position="17"/>
        <end position="24"/>
    </location>
</feature>
<dbReference type="HAMAP" id="MF_00367">
    <property type="entry name" value="GTPase_Era"/>
    <property type="match status" value="1"/>
</dbReference>
<feature type="region of interest" description="G3" evidence="9">
    <location>
        <begin position="64"/>
        <end position="67"/>
    </location>
</feature>
<dbReference type="NCBIfam" id="TIGR00436">
    <property type="entry name" value="era"/>
    <property type="match status" value="1"/>
</dbReference>
<evidence type="ECO:0000256" key="5">
    <source>
        <dbReference type="ARBA" id="ARBA00022884"/>
    </source>
</evidence>